<dbReference type="EMBL" id="JBHSDV010000001">
    <property type="protein sequence ID" value="MFC4386614.1"/>
    <property type="molecule type" value="Genomic_DNA"/>
</dbReference>
<sequence length="413" mass="48035">MTAQLVVMNTGGIALASDSAVTIHGKKVYHSANKLIHLAENHTIGVMIYGSSSLFHVPWETLIKVYRNTLTEPLDSVKNYLEGFIHFLHHNPYKEFLDEINEERYIENTLYRRVQDLYRDLSAINNNLYSEYGELHLQDEIQEIYAEQAAIFLDEQARHLSDKAYPLGFNEHDEEILMEKYEDKICSLLTKQFDNHLLQVEWTPVLTQLMIQSILKDFSNNYSGIVFAGYGDKEIYPSAYVMIIDGKVNNKTKYFTRKKIINYTTHGSILPFAQRDMMRSFLDGIHEEMEDFLSTFLQRELHHVKETFLHQIKDYLREDMSMDVIDKEISHTISQFYQHYQNEVATHKRKHFIDPILDIVDSLPASELAHLSESLLNVTSLKRKMSIEMETVGGPIDVAIITKGDGFKWVKKK</sequence>
<evidence type="ECO:0000313" key="1">
    <source>
        <dbReference type="EMBL" id="MFC4386614.1"/>
    </source>
</evidence>
<keyword evidence="2" id="KW-1185">Reference proteome</keyword>
<evidence type="ECO:0000313" key="2">
    <source>
        <dbReference type="Proteomes" id="UP001595880"/>
    </source>
</evidence>
<reference evidence="2" key="1">
    <citation type="journal article" date="2019" name="Int. J. Syst. Evol. Microbiol.">
        <title>The Global Catalogue of Microorganisms (GCM) 10K type strain sequencing project: providing services to taxonomists for standard genome sequencing and annotation.</title>
        <authorList>
            <consortium name="The Broad Institute Genomics Platform"/>
            <consortium name="The Broad Institute Genome Sequencing Center for Infectious Disease"/>
            <person name="Wu L."/>
            <person name="Ma J."/>
        </authorList>
    </citation>
    <scope>NUCLEOTIDE SEQUENCE [LARGE SCALE GENOMIC DNA]</scope>
    <source>
        <strain evidence="2">KACC 14058</strain>
    </source>
</reference>
<protein>
    <submittedName>
        <fullName evidence="1">Uncharacterized protein</fullName>
    </submittedName>
</protein>
<comment type="caution">
    <text evidence="1">The sequence shown here is derived from an EMBL/GenBank/DDBJ whole genome shotgun (WGS) entry which is preliminary data.</text>
</comment>
<gene>
    <name evidence="1" type="ORF">ACFOZ1_02215</name>
</gene>
<dbReference type="Proteomes" id="UP001595880">
    <property type="component" value="Unassembled WGS sequence"/>
</dbReference>
<dbReference type="RefSeq" id="WP_390195353.1">
    <property type="nucleotide sequence ID" value="NZ_JBHSDV010000001.1"/>
</dbReference>
<name>A0ABV8VSF6_9BACI</name>
<organism evidence="1 2">
    <name type="scientific">Gracilibacillus marinus</name>
    <dbReference type="NCBI Taxonomy" id="630535"/>
    <lineage>
        <taxon>Bacteria</taxon>
        <taxon>Bacillati</taxon>
        <taxon>Bacillota</taxon>
        <taxon>Bacilli</taxon>
        <taxon>Bacillales</taxon>
        <taxon>Bacillaceae</taxon>
        <taxon>Gracilibacillus</taxon>
    </lineage>
</organism>
<proteinExistence type="predicted"/>
<accession>A0ABV8VSF6</accession>